<evidence type="ECO:0000313" key="2">
    <source>
        <dbReference type="Proteomes" id="UP000587586"/>
    </source>
</evidence>
<evidence type="ECO:0000313" key="1">
    <source>
        <dbReference type="EMBL" id="GFO67626.1"/>
    </source>
</evidence>
<name>A0A6V8N524_9BACT</name>
<dbReference type="PROSITE" id="PS51257">
    <property type="entry name" value="PROKAR_LIPOPROTEIN"/>
    <property type="match status" value="1"/>
</dbReference>
<dbReference type="Proteomes" id="UP000587586">
    <property type="component" value="Unassembled WGS sequence"/>
</dbReference>
<dbReference type="AlphaFoldDB" id="A0A6V8N524"/>
<proteinExistence type="predicted"/>
<evidence type="ECO:0008006" key="3">
    <source>
        <dbReference type="Google" id="ProtNLM"/>
    </source>
</evidence>
<keyword evidence="2" id="KW-1185">Reference proteome</keyword>
<sequence>MKAISVVWKTFRGLSLLVVLAVVFAGAVAVSCLLRLVLGNGFADVAGKLHLGSNGWS</sequence>
<protein>
    <recommendedName>
        <fullName evidence="3">Lipoprotein</fullName>
    </recommendedName>
</protein>
<comment type="caution">
    <text evidence="1">The sequence shown here is derived from an EMBL/GenBank/DDBJ whole genome shotgun (WGS) entry which is preliminary data.</text>
</comment>
<gene>
    <name evidence="1" type="ORF">GMLC_12050</name>
</gene>
<dbReference type="RefSeq" id="WP_183360159.1">
    <property type="nucleotide sequence ID" value="NZ_BLXZ01000002.1"/>
</dbReference>
<dbReference type="EMBL" id="BLXZ01000002">
    <property type="protein sequence ID" value="GFO67626.1"/>
    <property type="molecule type" value="Genomic_DNA"/>
</dbReference>
<reference evidence="2" key="1">
    <citation type="submission" date="2020-06" db="EMBL/GenBank/DDBJ databases">
        <title>Draft genomic sequecing of Geomonas sp. Red745.</title>
        <authorList>
            <person name="Itoh H."/>
            <person name="Xu Z.X."/>
            <person name="Ushijima N."/>
            <person name="Masuda Y."/>
            <person name="Shiratori Y."/>
            <person name="Senoo K."/>
        </authorList>
    </citation>
    <scope>NUCLEOTIDE SEQUENCE [LARGE SCALE GENOMIC DNA]</scope>
    <source>
        <strain evidence="2">Red745</strain>
    </source>
</reference>
<accession>A0A6V8N524</accession>
<organism evidence="1 2">
    <name type="scientific">Geomonas limicola</name>
    <dbReference type="NCBI Taxonomy" id="2740186"/>
    <lineage>
        <taxon>Bacteria</taxon>
        <taxon>Pseudomonadati</taxon>
        <taxon>Thermodesulfobacteriota</taxon>
        <taxon>Desulfuromonadia</taxon>
        <taxon>Geobacterales</taxon>
        <taxon>Geobacteraceae</taxon>
        <taxon>Geomonas</taxon>
    </lineage>
</organism>